<proteinExistence type="predicted"/>
<name>A0A9D4HH66_DREPO</name>
<organism evidence="1 2">
    <name type="scientific">Dreissena polymorpha</name>
    <name type="common">Zebra mussel</name>
    <name type="synonym">Mytilus polymorpha</name>
    <dbReference type="NCBI Taxonomy" id="45954"/>
    <lineage>
        <taxon>Eukaryota</taxon>
        <taxon>Metazoa</taxon>
        <taxon>Spiralia</taxon>
        <taxon>Lophotrochozoa</taxon>
        <taxon>Mollusca</taxon>
        <taxon>Bivalvia</taxon>
        <taxon>Autobranchia</taxon>
        <taxon>Heteroconchia</taxon>
        <taxon>Euheterodonta</taxon>
        <taxon>Imparidentia</taxon>
        <taxon>Neoheterodontei</taxon>
        <taxon>Myida</taxon>
        <taxon>Dreissenoidea</taxon>
        <taxon>Dreissenidae</taxon>
        <taxon>Dreissena</taxon>
    </lineage>
</organism>
<sequence>MFLKLFSNFAKISRRELTKKMASPQAAITNVLTKFHEHLTKTVTTFFLLTRFNYSHIQTKTIVLTKFYKDWTMYPYRINKGKNATPTDGHVFQPTGTIFELITDIIRTNWTKMKNAPPPLAALFFTNHNHYWTIHRKNALPPCGHVFQQIRAIFQVIQDNIRTNILTKFHEHWTTNVTS</sequence>
<evidence type="ECO:0000313" key="1">
    <source>
        <dbReference type="EMBL" id="KAH3716646.1"/>
    </source>
</evidence>
<evidence type="ECO:0000313" key="2">
    <source>
        <dbReference type="Proteomes" id="UP000828390"/>
    </source>
</evidence>
<dbReference type="AlphaFoldDB" id="A0A9D4HH66"/>
<comment type="caution">
    <text evidence="1">The sequence shown here is derived from an EMBL/GenBank/DDBJ whole genome shotgun (WGS) entry which is preliminary data.</text>
</comment>
<keyword evidence="2" id="KW-1185">Reference proteome</keyword>
<reference evidence="1" key="2">
    <citation type="submission" date="2020-11" db="EMBL/GenBank/DDBJ databases">
        <authorList>
            <person name="McCartney M.A."/>
            <person name="Auch B."/>
            <person name="Kono T."/>
            <person name="Mallez S."/>
            <person name="Becker A."/>
            <person name="Gohl D.M."/>
            <person name="Silverstein K.A.T."/>
            <person name="Koren S."/>
            <person name="Bechman K.B."/>
            <person name="Herman A."/>
            <person name="Abrahante J.E."/>
            <person name="Garbe J."/>
        </authorList>
    </citation>
    <scope>NUCLEOTIDE SEQUENCE</scope>
    <source>
        <strain evidence="1">Duluth1</strain>
        <tissue evidence="1">Whole animal</tissue>
    </source>
</reference>
<gene>
    <name evidence="1" type="ORF">DPMN_059372</name>
</gene>
<reference evidence="1" key="1">
    <citation type="journal article" date="2019" name="bioRxiv">
        <title>The Genome of the Zebra Mussel, Dreissena polymorpha: A Resource for Invasive Species Research.</title>
        <authorList>
            <person name="McCartney M.A."/>
            <person name="Auch B."/>
            <person name="Kono T."/>
            <person name="Mallez S."/>
            <person name="Zhang Y."/>
            <person name="Obille A."/>
            <person name="Becker A."/>
            <person name="Abrahante J.E."/>
            <person name="Garbe J."/>
            <person name="Badalamenti J.P."/>
            <person name="Herman A."/>
            <person name="Mangelson H."/>
            <person name="Liachko I."/>
            <person name="Sullivan S."/>
            <person name="Sone E.D."/>
            <person name="Koren S."/>
            <person name="Silverstein K.A.T."/>
            <person name="Beckman K.B."/>
            <person name="Gohl D.M."/>
        </authorList>
    </citation>
    <scope>NUCLEOTIDE SEQUENCE</scope>
    <source>
        <strain evidence="1">Duluth1</strain>
        <tissue evidence="1">Whole animal</tissue>
    </source>
</reference>
<dbReference type="Proteomes" id="UP000828390">
    <property type="component" value="Unassembled WGS sequence"/>
</dbReference>
<dbReference type="EMBL" id="JAIWYP010000013">
    <property type="protein sequence ID" value="KAH3716646.1"/>
    <property type="molecule type" value="Genomic_DNA"/>
</dbReference>
<accession>A0A9D4HH66</accession>
<protein>
    <submittedName>
        <fullName evidence="1">Uncharacterized protein</fullName>
    </submittedName>
</protein>